<keyword evidence="10" id="KW-0408">Iron</keyword>
<evidence type="ECO:0000256" key="10">
    <source>
        <dbReference type="ARBA" id="ARBA00023004"/>
    </source>
</evidence>
<keyword evidence="5" id="KW-0349">Heme</keyword>
<dbReference type="PANTHER" id="PTHR30529:SF1">
    <property type="entry name" value="CYTOCHROME B561 HOMOLOG 2"/>
    <property type="match status" value="1"/>
</dbReference>
<dbReference type="PANTHER" id="PTHR30529">
    <property type="entry name" value="CYTOCHROME B561"/>
    <property type="match status" value="1"/>
</dbReference>
<dbReference type="Proteomes" id="UP000193396">
    <property type="component" value="Unassembled WGS sequence"/>
</dbReference>
<keyword evidence="6 13" id="KW-0812">Transmembrane</keyword>
<proteinExistence type="inferred from homology"/>
<evidence type="ECO:0000256" key="7">
    <source>
        <dbReference type="ARBA" id="ARBA00022723"/>
    </source>
</evidence>
<feature type="transmembrane region" description="Helical" evidence="13">
    <location>
        <begin position="16"/>
        <end position="34"/>
    </location>
</feature>
<feature type="transmembrane region" description="Helical" evidence="13">
    <location>
        <begin position="141"/>
        <end position="162"/>
    </location>
</feature>
<organism evidence="15 16">
    <name type="scientific">Thalassospira alkalitolerans</name>
    <dbReference type="NCBI Taxonomy" id="1293890"/>
    <lineage>
        <taxon>Bacteria</taxon>
        <taxon>Pseudomonadati</taxon>
        <taxon>Pseudomonadota</taxon>
        <taxon>Alphaproteobacteria</taxon>
        <taxon>Rhodospirillales</taxon>
        <taxon>Thalassospiraceae</taxon>
        <taxon>Thalassospira</taxon>
    </lineage>
</organism>
<sequence length="184" mass="20467">MALRSTQTGFGSVTKAVHWLMAILFATMFAIGWYMDLLPLGMEKLVWISRHKSIGVTILLLAILRIVWRLAEQTPTALGDVAWEHRAAKAAHLALYAVMLAMPLSGWLMSSAANYSVSVFGLFTLPDLVGPDKVLYEQLKFVHWALSWSIVGLVGLHVGAAFKHHFINRDATLRRMIPWAAKGN</sequence>
<dbReference type="AlphaFoldDB" id="A0A1Y2LC15"/>
<dbReference type="Pfam" id="PF01292">
    <property type="entry name" value="Ni_hydr_CYTB"/>
    <property type="match status" value="1"/>
</dbReference>
<keyword evidence="3" id="KW-0813">Transport</keyword>
<keyword evidence="9 13" id="KW-1133">Transmembrane helix</keyword>
<dbReference type="STRING" id="1293890.TALK_08515"/>
<feature type="domain" description="Cytochrome b561 bacterial/Ni-hydrogenase" evidence="14">
    <location>
        <begin position="10"/>
        <end position="178"/>
    </location>
</feature>
<evidence type="ECO:0000256" key="3">
    <source>
        <dbReference type="ARBA" id="ARBA00022448"/>
    </source>
</evidence>
<evidence type="ECO:0000256" key="13">
    <source>
        <dbReference type="SAM" id="Phobius"/>
    </source>
</evidence>
<accession>A0A1Y2LC15</accession>
<evidence type="ECO:0000313" key="16">
    <source>
        <dbReference type="Proteomes" id="UP000193396"/>
    </source>
</evidence>
<evidence type="ECO:0000259" key="14">
    <source>
        <dbReference type="Pfam" id="PF01292"/>
    </source>
</evidence>
<dbReference type="GO" id="GO:0009055">
    <property type="term" value="F:electron transfer activity"/>
    <property type="evidence" value="ECO:0007669"/>
    <property type="project" value="InterPro"/>
</dbReference>
<keyword evidence="8" id="KW-0249">Electron transport</keyword>
<dbReference type="EMBL" id="JFKB01000005">
    <property type="protein sequence ID" value="OSQ48314.1"/>
    <property type="molecule type" value="Genomic_DNA"/>
</dbReference>
<evidence type="ECO:0000256" key="9">
    <source>
        <dbReference type="ARBA" id="ARBA00022989"/>
    </source>
</evidence>
<comment type="caution">
    <text evidence="15">The sequence shown here is derived from an EMBL/GenBank/DDBJ whole genome shotgun (WGS) entry which is preliminary data.</text>
</comment>
<keyword evidence="4" id="KW-1003">Cell membrane</keyword>
<feature type="transmembrane region" description="Helical" evidence="13">
    <location>
        <begin position="93"/>
        <end position="121"/>
    </location>
</feature>
<name>A0A1Y2LC15_9PROT</name>
<comment type="subcellular location">
    <subcellularLocation>
        <location evidence="2">Cell membrane</location>
        <topology evidence="2">Multi-pass membrane protein</topology>
    </subcellularLocation>
</comment>
<dbReference type="InterPro" id="IPR052168">
    <property type="entry name" value="Cytochrome_b561_oxidase"/>
</dbReference>
<evidence type="ECO:0000256" key="4">
    <source>
        <dbReference type="ARBA" id="ARBA00022475"/>
    </source>
</evidence>
<dbReference type="GO" id="GO:0020037">
    <property type="term" value="F:heme binding"/>
    <property type="evidence" value="ECO:0007669"/>
    <property type="project" value="TreeGrafter"/>
</dbReference>
<comment type="similarity">
    <text evidence="12">Belongs to the cytochrome b561 family.</text>
</comment>
<dbReference type="GO" id="GO:0022904">
    <property type="term" value="P:respiratory electron transport chain"/>
    <property type="evidence" value="ECO:0007669"/>
    <property type="project" value="InterPro"/>
</dbReference>
<reference evidence="15 16" key="1">
    <citation type="submission" date="2014-03" db="EMBL/GenBank/DDBJ databases">
        <title>The draft genome sequence of Thalassospira alkalitolerans JCM 18968.</title>
        <authorList>
            <person name="Lai Q."/>
            <person name="Shao Z."/>
        </authorList>
    </citation>
    <scope>NUCLEOTIDE SEQUENCE [LARGE SCALE GENOMIC DNA]</scope>
    <source>
        <strain evidence="15 16">JCM 18968</strain>
    </source>
</reference>
<evidence type="ECO:0000256" key="8">
    <source>
        <dbReference type="ARBA" id="ARBA00022982"/>
    </source>
</evidence>
<evidence type="ECO:0000256" key="5">
    <source>
        <dbReference type="ARBA" id="ARBA00022617"/>
    </source>
</evidence>
<keyword evidence="11 13" id="KW-0472">Membrane</keyword>
<dbReference type="GO" id="GO:0005886">
    <property type="term" value="C:plasma membrane"/>
    <property type="evidence" value="ECO:0007669"/>
    <property type="project" value="UniProtKB-SubCell"/>
</dbReference>
<protein>
    <submittedName>
        <fullName evidence="15">Cytochrome B561</fullName>
    </submittedName>
</protein>
<keyword evidence="16" id="KW-1185">Reference proteome</keyword>
<dbReference type="RefSeq" id="WP_085617848.1">
    <property type="nucleotide sequence ID" value="NZ_JBLXAE010000005.1"/>
</dbReference>
<evidence type="ECO:0000256" key="12">
    <source>
        <dbReference type="ARBA" id="ARBA00037975"/>
    </source>
</evidence>
<dbReference type="OrthoDB" id="1247465at2"/>
<evidence type="ECO:0000256" key="6">
    <source>
        <dbReference type="ARBA" id="ARBA00022692"/>
    </source>
</evidence>
<dbReference type="InterPro" id="IPR011577">
    <property type="entry name" value="Cyt_b561_bac/Ni-Hgenase"/>
</dbReference>
<evidence type="ECO:0000256" key="11">
    <source>
        <dbReference type="ARBA" id="ARBA00023136"/>
    </source>
</evidence>
<evidence type="ECO:0000256" key="2">
    <source>
        <dbReference type="ARBA" id="ARBA00004651"/>
    </source>
</evidence>
<dbReference type="InterPro" id="IPR016174">
    <property type="entry name" value="Di-haem_cyt_TM"/>
</dbReference>
<comment type="cofactor">
    <cofactor evidence="1">
        <name>heme b</name>
        <dbReference type="ChEBI" id="CHEBI:60344"/>
    </cofactor>
</comment>
<gene>
    <name evidence="15" type="ORF">TALK_08515</name>
</gene>
<dbReference type="Gene3D" id="1.20.950.20">
    <property type="entry name" value="Transmembrane di-heme cytochromes, Chain C"/>
    <property type="match status" value="1"/>
</dbReference>
<feature type="transmembrane region" description="Helical" evidence="13">
    <location>
        <begin position="54"/>
        <end position="72"/>
    </location>
</feature>
<evidence type="ECO:0000256" key="1">
    <source>
        <dbReference type="ARBA" id="ARBA00001970"/>
    </source>
</evidence>
<dbReference type="SUPFAM" id="SSF81342">
    <property type="entry name" value="Transmembrane di-heme cytochromes"/>
    <property type="match status" value="1"/>
</dbReference>
<dbReference type="GO" id="GO:0046872">
    <property type="term" value="F:metal ion binding"/>
    <property type="evidence" value="ECO:0007669"/>
    <property type="project" value="UniProtKB-KW"/>
</dbReference>
<evidence type="ECO:0000313" key="15">
    <source>
        <dbReference type="EMBL" id="OSQ48314.1"/>
    </source>
</evidence>
<keyword evidence="7" id="KW-0479">Metal-binding</keyword>